<gene>
    <name evidence="3" type="ORF">Vafri_6782</name>
</gene>
<organism evidence="3 4">
    <name type="scientific">Volvox africanus</name>
    <dbReference type="NCBI Taxonomy" id="51714"/>
    <lineage>
        <taxon>Eukaryota</taxon>
        <taxon>Viridiplantae</taxon>
        <taxon>Chlorophyta</taxon>
        <taxon>core chlorophytes</taxon>
        <taxon>Chlorophyceae</taxon>
        <taxon>CS clade</taxon>
        <taxon>Chlamydomonadales</taxon>
        <taxon>Volvocaceae</taxon>
        <taxon>Volvox</taxon>
    </lineage>
</organism>
<dbReference type="PANTHER" id="PTHR47463">
    <property type="entry name" value="F-BOX PROTEIN SKIP16"/>
    <property type="match status" value="1"/>
</dbReference>
<evidence type="ECO:0008006" key="5">
    <source>
        <dbReference type="Google" id="ProtNLM"/>
    </source>
</evidence>
<dbReference type="Gene3D" id="2.60.40.1470">
    <property type="entry name" value="ApaG domain"/>
    <property type="match status" value="1"/>
</dbReference>
<sequence>MTKALFQLFPMAADPFPGSIPHAQPQDVPAYMSTAQQHKKNCRFPYAITFDSTLFRSMRSAMETVAGLPELTPQCLEHIISHLEPRDALRVACAQKLWHGLVVNDEQLWKRHLVEELGISDKQGVDGSIRRSSWDAYANWRQAFGAEYWPYLGRAVKAWSQIKAWLAANMPEILATLRPGLSEAEVVQVEAEMGLTLPPALKVLHRLHDGQELYSDAALERRIRNKLVLRETGRGNVRMELEPEANVGPEAMARSIFCGLFGGYAVYDRRVVARMLPLRRAALWRIEMLRKLTQPLQRLSDGQDRLLPIACSYNLYDKVLMADMDSGGLSVARLEPGQLELWDAVPRADTRDGPLRWFEEYGRRLASGWYEAHSRGDVNNEGAKGTEAGVLDNQYSMLSRGISLFPMRPPGLVEAVTMGVQVRASVVFVPEYKVQDGHMFAYSIRFSLLEGWPLKRCQLMRRHWIIKPEPGRVETVQGEGVVGLFPILEPDRPEFVYCSCTRQTPTRGSMEGRFLFIPGSVERPEGPPFDVICPTFRLDVPDYIF</sequence>
<dbReference type="InterPro" id="IPR007474">
    <property type="entry name" value="ApaG_domain"/>
</dbReference>
<dbReference type="EMBL" id="BNCO01000009">
    <property type="protein sequence ID" value="GIL50651.1"/>
    <property type="molecule type" value="Genomic_DNA"/>
</dbReference>
<dbReference type="PROSITE" id="PS51087">
    <property type="entry name" value="APAG"/>
    <property type="match status" value="1"/>
</dbReference>
<dbReference type="PANTHER" id="PTHR47463:SF2">
    <property type="entry name" value="F-BOX PROTEIN SKIP16"/>
    <property type="match status" value="1"/>
</dbReference>
<evidence type="ECO:0000259" key="1">
    <source>
        <dbReference type="PROSITE" id="PS50181"/>
    </source>
</evidence>
<dbReference type="InterPro" id="IPR036047">
    <property type="entry name" value="F-box-like_dom_sf"/>
</dbReference>
<name>A0A8J4EWC6_9CHLO</name>
<evidence type="ECO:0000313" key="4">
    <source>
        <dbReference type="Proteomes" id="UP000747399"/>
    </source>
</evidence>
<dbReference type="InterPro" id="IPR001810">
    <property type="entry name" value="F-box_dom"/>
</dbReference>
<dbReference type="SUPFAM" id="SSF81383">
    <property type="entry name" value="F-box domain"/>
    <property type="match status" value="1"/>
</dbReference>
<feature type="domain" description="F-box" evidence="1">
    <location>
        <begin position="65"/>
        <end position="112"/>
    </location>
</feature>
<evidence type="ECO:0000313" key="3">
    <source>
        <dbReference type="EMBL" id="GIL50651.1"/>
    </source>
</evidence>
<dbReference type="Proteomes" id="UP000747399">
    <property type="component" value="Unassembled WGS sequence"/>
</dbReference>
<protein>
    <recommendedName>
        <fullName evidence="5">ApaG domain-containing protein</fullName>
    </recommendedName>
</protein>
<dbReference type="InterPro" id="IPR036767">
    <property type="entry name" value="ApaG_sf"/>
</dbReference>
<dbReference type="SUPFAM" id="SSF110069">
    <property type="entry name" value="ApaG-like"/>
    <property type="match status" value="1"/>
</dbReference>
<comment type="caution">
    <text evidence="3">The sequence shown here is derived from an EMBL/GenBank/DDBJ whole genome shotgun (WGS) entry which is preliminary data.</text>
</comment>
<evidence type="ECO:0000259" key="2">
    <source>
        <dbReference type="PROSITE" id="PS51087"/>
    </source>
</evidence>
<proteinExistence type="predicted"/>
<feature type="domain" description="ApaG" evidence="2">
    <location>
        <begin position="414"/>
        <end position="545"/>
    </location>
</feature>
<dbReference type="Pfam" id="PF12937">
    <property type="entry name" value="F-box-like"/>
    <property type="match status" value="1"/>
</dbReference>
<dbReference type="PROSITE" id="PS50181">
    <property type="entry name" value="FBOX"/>
    <property type="match status" value="1"/>
</dbReference>
<dbReference type="Gene3D" id="1.20.1280.50">
    <property type="match status" value="1"/>
</dbReference>
<reference evidence="3" key="1">
    <citation type="journal article" date="2021" name="Proc. Natl. Acad. Sci. U.S.A.">
        <title>Three genomes in the algal genus Volvox reveal the fate of a haploid sex-determining region after a transition to homothallism.</title>
        <authorList>
            <person name="Yamamoto K."/>
            <person name="Hamaji T."/>
            <person name="Kawai-Toyooka H."/>
            <person name="Matsuzaki R."/>
            <person name="Takahashi F."/>
            <person name="Nishimura Y."/>
            <person name="Kawachi M."/>
            <person name="Noguchi H."/>
            <person name="Minakuchi Y."/>
            <person name="Umen J.G."/>
            <person name="Toyoda A."/>
            <person name="Nozaki H."/>
        </authorList>
    </citation>
    <scope>NUCLEOTIDE SEQUENCE</scope>
    <source>
        <strain evidence="3">NIES-3780</strain>
    </source>
</reference>
<accession>A0A8J4EWC6</accession>
<dbReference type="Pfam" id="PF04379">
    <property type="entry name" value="DUF525"/>
    <property type="match status" value="1"/>
</dbReference>
<dbReference type="AlphaFoldDB" id="A0A8J4EWC6"/>
<keyword evidence="4" id="KW-1185">Reference proteome</keyword>